<dbReference type="Gene3D" id="2.40.40.10">
    <property type="entry name" value="RlpA-like domain"/>
    <property type="match status" value="1"/>
</dbReference>
<dbReference type="SUPFAM" id="SSF50685">
    <property type="entry name" value="Barwin-like endoglucanases"/>
    <property type="match status" value="1"/>
</dbReference>
<dbReference type="GeneID" id="66108763"/>
<reference evidence="5" key="1">
    <citation type="submission" date="2020-11" db="EMBL/GenBank/DDBJ databases">
        <title>Adaptations for nitrogen fixation in a non-lichenized fungal sporocarp promotes dispersal by wood-feeding termites.</title>
        <authorList>
            <consortium name="DOE Joint Genome Institute"/>
            <person name="Koch R.A."/>
            <person name="Yoon G."/>
            <person name="Arayal U."/>
            <person name="Lail K."/>
            <person name="Amirebrahimi M."/>
            <person name="Labutti K."/>
            <person name="Lipzen A."/>
            <person name="Riley R."/>
            <person name="Barry K."/>
            <person name="Henrissat B."/>
            <person name="Grigoriev I.V."/>
            <person name="Herr J.R."/>
            <person name="Aime M.C."/>
        </authorList>
    </citation>
    <scope>NUCLEOTIDE SEQUENCE</scope>
    <source>
        <strain evidence="5">MCA 3950</strain>
    </source>
</reference>
<dbReference type="InterPro" id="IPR010829">
    <property type="entry name" value="Cerato-platanin"/>
</dbReference>
<dbReference type="InterPro" id="IPR036908">
    <property type="entry name" value="RlpA-like_sf"/>
</dbReference>
<keyword evidence="4" id="KW-0732">Signal</keyword>
<organism evidence="5 6">
    <name type="scientific">Guyanagaster necrorhizus</name>
    <dbReference type="NCBI Taxonomy" id="856835"/>
    <lineage>
        <taxon>Eukaryota</taxon>
        <taxon>Fungi</taxon>
        <taxon>Dikarya</taxon>
        <taxon>Basidiomycota</taxon>
        <taxon>Agaricomycotina</taxon>
        <taxon>Agaricomycetes</taxon>
        <taxon>Agaricomycetidae</taxon>
        <taxon>Agaricales</taxon>
        <taxon>Marasmiineae</taxon>
        <taxon>Physalacriaceae</taxon>
        <taxon>Guyanagaster</taxon>
    </lineage>
</organism>
<feature type="chain" id="PRO_5040180068" evidence="4">
    <location>
        <begin position="17"/>
        <end position="134"/>
    </location>
</feature>
<accession>A0A9P8ARX0</accession>
<feature type="signal peptide" evidence="4">
    <location>
        <begin position="1"/>
        <end position="16"/>
    </location>
</feature>
<comment type="similarity">
    <text evidence="2">Belongs to the cerato-platanin family.</text>
</comment>
<evidence type="ECO:0000313" key="6">
    <source>
        <dbReference type="Proteomes" id="UP000812287"/>
    </source>
</evidence>
<keyword evidence="3" id="KW-0964">Secreted</keyword>
<evidence type="ECO:0000313" key="5">
    <source>
        <dbReference type="EMBL" id="KAG7445818.1"/>
    </source>
</evidence>
<dbReference type="GO" id="GO:0005576">
    <property type="term" value="C:extracellular region"/>
    <property type="evidence" value="ECO:0007669"/>
    <property type="project" value="UniProtKB-SubCell"/>
</dbReference>
<comment type="caution">
    <text evidence="5">The sequence shown here is derived from an EMBL/GenBank/DDBJ whole genome shotgun (WGS) entry which is preliminary data.</text>
</comment>
<keyword evidence="6" id="KW-1185">Reference proteome</keyword>
<evidence type="ECO:0000256" key="1">
    <source>
        <dbReference type="ARBA" id="ARBA00004613"/>
    </source>
</evidence>
<dbReference type="RefSeq" id="XP_043039318.1">
    <property type="nucleotide sequence ID" value="XM_043186466.1"/>
</dbReference>
<evidence type="ECO:0000256" key="3">
    <source>
        <dbReference type="ARBA" id="ARBA00022525"/>
    </source>
</evidence>
<dbReference type="CDD" id="cd22778">
    <property type="entry name" value="DPBB_CEPL-like"/>
    <property type="match status" value="1"/>
</dbReference>
<evidence type="ECO:0000256" key="2">
    <source>
        <dbReference type="ARBA" id="ARBA00010421"/>
    </source>
</evidence>
<evidence type="ECO:0000256" key="4">
    <source>
        <dbReference type="SAM" id="SignalP"/>
    </source>
</evidence>
<name>A0A9P8ARX0_9AGAR</name>
<dbReference type="EMBL" id="MU250536">
    <property type="protein sequence ID" value="KAG7445818.1"/>
    <property type="molecule type" value="Genomic_DNA"/>
</dbReference>
<gene>
    <name evidence="5" type="ORF">BT62DRAFT_932982</name>
</gene>
<comment type="subcellular location">
    <subcellularLocation>
        <location evidence="1">Secreted</location>
    </subcellularLocation>
</comment>
<sequence length="134" mass="13854">MKLFSALALIPSFALAVSVGWDSGYGIGDNSLGNVACSNGANGLETKGYTTYGSLPTFPYIASSDVVEGWNSSNCGTCWLLTYNDRNITVVTIDHADIGFFTSEAALNDLTSGHAEVGSVEANATQVDASACGL</sequence>
<protein>
    <submittedName>
        <fullName evidence="5">Epl1 protein</fullName>
    </submittedName>
</protein>
<dbReference type="AlphaFoldDB" id="A0A9P8ARX0"/>
<dbReference type="OrthoDB" id="4898945at2759"/>
<proteinExistence type="inferred from homology"/>
<dbReference type="Proteomes" id="UP000812287">
    <property type="component" value="Unassembled WGS sequence"/>
</dbReference>
<dbReference type="Pfam" id="PF07249">
    <property type="entry name" value="Cerato-platanin"/>
    <property type="match status" value="1"/>
</dbReference>